<feature type="transmembrane region" description="Helical" evidence="6">
    <location>
        <begin position="360"/>
        <end position="378"/>
    </location>
</feature>
<dbReference type="AlphaFoldDB" id="A0A2H9TQ53"/>
<feature type="transmembrane region" description="Helical" evidence="6">
    <location>
        <begin position="444"/>
        <end position="468"/>
    </location>
</feature>
<evidence type="ECO:0000256" key="6">
    <source>
        <dbReference type="SAM" id="Phobius"/>
    </source>
</evidence>
<dbReference type="PANTHER" id="PTHR21347:SF0">
    <property type="entry name" value="LIPID SCRAMBLASE CLPTM1L"/>
    <property type="match status" value="1"/>
</dbReference>
<dbReference type="GO" id="GO:0016020">
    <property type="term" value="C:membrane"/>
    <property type="evidence" value="ECO:0007669"/>
    <property type="project" value="UniProtKB-SubCell"/>
</dbReference>
<evidence type="ECO:0000256" key="3">
    <source>
        <dbReference type="ARBA" id="ARBA00022692"/>
    </source>
</evidence>
<dbReference type="Pfam" id="PF05602">
    <property type="entry name" value="CLPTM1"/>
    <property type="match status" value="1"/>
</dbReference>
<sequence>MVAPAEYAENGNEPAPSFFSKLLSAVFKGVLAFLVVRIVTNCNLPSSSITHVVYSMATPIKVDERDDGKGVTVCAWELGQKLPIQMTFSDSDLKLSRSGIEFGSFDQSVAFEENLNVTIPGNMKDPLFAHVYLAVEGYHPDPDRSRFDATKIVYRRLNLLKTMPRPVQTLNLISGEGKTLPPADNSDDKVAYWYPEIHISLVQDGSPMKPAMLPPNIRKHISFTLDGKIHLPIVYMNEFWQLKDKRIILETSRHEYPLKISFSPIGMTKFQLLTNFGQSLQMNEQLFGGDGETEKLKQMFVDTNPYLLLTTLAVSLLHSIFDILAFKNDNLEGLSVRSVLINAGFQVIIFLYLLDQETSWLILVSMAFGTLIEIWKITRVLSIKVYFKGLLPRIEIKDRATYAKSLTQHYDELAMRYLGVAAVPLLIGYSIYSLIYESHKGWRSWILGTLVGFVYTFGFITMTPQLFINYKLKSVAHMPWRVFIYKALNTFIDDLFAFVIKMPTLHRLACFRDDIIFVIYLYQRWVYPVDKTRTNEYGQAFDSKDAPAGLVEPVELIEETKGKPVSKRNLRNRTTKPIVKA</sequence>
<keyword evidence="4 6" id="KW-1133">Transmembrane helix</keyword>
<dbReference type="OrthoDB" id="378564at2759"/>
<feature type="transmembrane region" description="Helical" evidence="6">
    <location>
        <begin position="338"/>
        <end position="354"/>
    </location>
</feature>
<keyword evidence="3 6" id="KW-0812">Transmembrane</keyword>
<proteinExistence type="inferred from homology"/>
<protein>
    <submittedName>
        <fullName evidence="7">Uncharacterized protein</fullName>
    </submittedName>
</protein>
<evidence type="ECO:0000256" key="2">
    <source>
        <dbReference type="ARBA" id="ARBA00009310"/>
    </source>
</evidence>
<organism evidence="7 8">
    <name type="scientific">Paramicrosporidium saccamoebae</name>
    <dbReference type="NCBI Taxonomy" id="1246581"/>
    <lineage>
        <taxon>Eukaryota</taxon>
        <taxon>Fungi</taxon>
        <taxon>Fungi incertae sedis</taxon>
        <taxon>Cryptomycota</taxon>
        <taxon>Cryptomycota incertae sedis</taxon>
        <taxon>Paramicrosporidium</taxon>
    </lineage>
</organism>
<name>A0A2H9TQ53_9FUNG</name>
<comment type="similarity">
    <text evidence="2">Belongs to the CLPTM1 family.</text>
</comment>
<comment type="caution">
    <text evidence="7">The sequence shown here is derived from an EMBL/GenBank/DDBJ whole genome shotgun (WGS) entry which is preliminary data.</text>
</comment>
<dbReference type="InterPro" id="IPR008429">
    <property type="entry name" value="CLPTM1"/>
</dbReference>
<comment type="subcellular location">
    <subcellularLocation>
        <location evidence="1">Membrane</location>
        <topology evidence="1">Multi-pass membrane protein</topology>
    </subcellularLocation>
</comment>
<dbReference type="GO" id="GO:0012505">
    <property type="term" value="C:endomembrane system"/>
    <property type="evidence" value="ECO:0007669"/>
    <property type="project" value="TreeGrafter"/>
</dbReference>
<dbReference type="STRING" id="1246581.A0A2H9TQ53"/>
<accession>A0A2H9TQ53</accession>
<feature type="transmembrane region" description="Helical" evidence="6">
    <location>
        <begin position="414"/>
        <end position="432"/>
    </location>
</feature>
<evidence type="ECO:0000313" key="8">
    <source>
        <dbReference type="Proteomes" id="UP000240830"/>
    </source>
</evidence>
<evidence type="ECO:0000256" key="1">
    <source>
        <dbReference type="ARBA" id="ARBA00004141"/>
    </source>
</evidence>
<feature type="transmembrane region" description="Helical" evidence="6">
    <location>
        <begin position="306"/>
        <end position="326"/>
    </location>
</feature>
<dbReference type="PANTHER" id="PTHR21347">
    <property type="entry name" value="CLEFT LIP AND PALATE ASSOCIATED TRANSMEMBRANE PROTEIN-RELATED"/>
    <property type="match status" value="1"/>
</dbReference>
<evidence type="ECO:0000256" key="5">
    <source>
        <dbReference type="ARBA" id="ARBA00023136"/>
    </source>
</evidence>
<keyword evidence="8" id="KW-1185">Reference proteome</keyword>
<dbReference type="EMBL" id="MTSL01000041">
    <property type="protein sequence ID" value="PJF19790.1"/>
    <property type="molecule type" value="Genomic_DNA"/>
</dbReference>
<reference evidence="7 8" key="1">
    <citation type="submission" date="2016-10" db="EMBL/GenBank/DDBJ databases">
        <title>The genome of Paramicrosporidium saccamoebae is the missing link in understanding Cryptomycota and Microsporidia evolution.</title>
        <authorList>
            <person name="Quandt C.A."/>
            <person name="Beaudet D."/>
            <person name="Corsaro D."/>
            <person name="Michel R."/>
            <person name="Corradi N."/>
            <person name="James T."/>
        </authorList>
    </citation>
    <scope>NUCLEOTIDE SEQUENCE [LARGE SCALE GENOMIC DNA]</scope>
    <source>
        <strain evidence="7 8">KSL3</strain>
    </source>
</reference>
<gene>
    <name evidence="7" type="ORF">PSACC_00434</name>
</gene>
<evidence type="ECO:0000313" key="7">
    <source>
        <dbReference type="EMBL" id="PJF19790.1"/>
    </source>
</evidence>
<evidence type="ECO:0000256" key="4">
    <source>
        <dbReference type="ARBA" id="ARBA00022989"/>
    </source>
</evidence>
<keyword evidence="5 6" id="KW-0472">Membrane</keyword>
<dbReference type="Proteomes" id="UP000240830">
    <property type="component" value="Unassembled WGS sequence"/>
</dbReference>